<sequence>MLQAPCYPSPVVYGQSHYKKFWLRQTETDDEAPVASAAAAAGPQHVASCPQKFSPLSSSFTPMAGSSTPSQGQNPGGSSSGTSNPISSNASLAACANSFNASRRGVSEYDLGQFEDSSEPGAVDCTLSLGTVKRERSESAAVPSGVSRSASPAFVEVAHAFCNPPESTWSASETQILFNSRNFPSDCTRDLYSQNTIPARQGRLSAGAQNHVYCGSVGATIEGTKTSSFPRPKKSPFYGAVEKGVVGASKKDAAGAVENSNQDAYRSLVVPAGGGAIGLCRSSSSWMPSLVIPETGVQSDSMNKYSACETRSPFSSSMIASPLSGHSSVNSDEARFQHRSSSILDVGGNGASYSGKTVSRTCAHCNTQKTPLWRNGPNGPKSLCNACGIRFKKAGKKNNPSNGSSTELGSSLPSSPTSTKAVKRKKNNGGSQIAAAGVAKQSSWGREDVTGTGRRGYHQQHLLHSETTHQQPWKRNRASTALRIEMTERLAVDINDTTTTTETSASEGEENETGGSSGNSSCVTWQQHQRSNAAAAPTSGAAGGGSTDLQVPSASAHALATVDASDQSDHPFMKMNDVMSVFPYKRAAQIKTLDIDAEDSGTLNAEEAALCLMKLSHGFGLRL</sequence>
<evidence type="ECO:0000256" key="1">
    <source>
        <dbReference type="ARBA" id="ARBA00022723"/>
    </source>
</evidence>
<keyword evidence="6" id="KW-0804">Transcription</keyword>
<keyword evidence="12" id="KW-1185">Reference proteome</keyword>
<feature type="domain" description="GATA-type" evidence="10">
    <location>
        <begin position="356"/>
        <end position="395"/>
    </location>
</feature>
<evidence type="ECO:0000256" key="3">
    <source>
        <dbReference type="ARBA" id="ARBA00022833"/>
    </source>
</evidence>
<dbReference type="InterPro" id="IPR000679">
    <property type="entry name" value="Znf_GATA"/>
</dbReference>
<keyword evidence="2 8" id="KW-0863">Zinc-finger</keyword>
<feature type="region of interest" description="Disordered" evidence="9">
    <location>
        <begin position="394"/>
        <end position="456"/>
    </location>
</feature>
<evidence type="ECO:0000256" key="5">
    <source>
        <dbReference type="ARBA" id="ARBA00023125"/>
    </source>
</evidence>
<evidence type="ECO:0000259" key="10">
    <source>
        <dbReference type="PROSITE" id="PS50114"/>
    </source>
</evidence>
<feature type="compositionally biased region" description="Low complexity" evidence="9">
    <location>
        <begin position="403"/>
        <end position="418"/>
    </location>
</feature>
<keyword evidence="4" id="KW-0805">Transcription regulation</keyword>
<dbReference type="InterPro" id="IPR013088">
    <property type="entry name" value="Znf_NHR/GATA"/>
</dbReference>
<keyword evidence="1" id="KW-0479">Metal-binding</keyword>
<dbReference type="Gene3D" id="3.30.50.10">
    <property type="entry name" value="Erythroid Transcription Factor GATA-1, subunit A"/>
    <property type="match status" value="1"/>
</dbReference>
<evidence type="ECO:0000256" key="4">
    <source>
        <dbReference type="ARBA" id="ARBA00023015"/>
    </source>
</evidence>
<dbReference type="Proteomes" id="UP001633002">
    <property type="component" value="Unassembled WGS sequence"/>
</dbReference>
<feature type="region of interest" description="Disordered" evidence="9">
    <location>
        <begin position="487"/>
        <end position="550"/>
    </location>
</feature>
<dbReference type="Pfam" id="PF00320">
    <property type="entry name" value="GATA"/>
    <property type="match status" value="1"/>
</dbReference>
<dbReference type="CDD" id="cd00202">
    <property type="entry name" value="ZnF_GATA"/>
    <property type="match status" value="1"/>
</dbReference>
<dbReference type="AlphaFoldDB" id="A0ABD3GMB6"/>
<evidence type="ECO:0000313" key="11">
    <source>
        <dbReference type="EMBL" id="KAL3679726.1"/>
    </source>
</evidence>
<reference evidence="11 12" key="1">
    <citation type="submission" date="2024-09" db="EMBL/GenBank/DDBJ databases">
        <title>Chromosome-scale assembly of Riccia sorocarpa.</title>
        <authorList>
            <person name="Paukszto L."/>
        </authorList>
    </citation>
    <scope>NUCLEOTIDE SEQUENCE [LARGE SCALE GENOMIC DNA]</scope>
    <source>
        <strain evidence="11">LP-2024</strain>
        <tissue evidence="11">Aerial parts of the thallus</tissue>
    </source>
</reference>
<feature type="compositionally biased region" description="Low complexity" evidence="9">
    <location>
        <begin position="497"/>
        <end position="506"/>
    </location>
</feature>
<gene>
    <name evidence="11" type="ORF">R1sor_022682</name>
</gene>
<name>A0ABD3GMB6_9MARC</name>
<dbReference type="GO" id="GO:0008270">
    <property type="term" value="F:zinc ion binding"/>
    <property type="evidence" value="ECO:0007669"/>
    <property type="project" value="UniProtKB-KW"/>
</dbReference>
<dbReference type="PANTHER" id="PTHR46813:SF16">
    <property type="entry name" value="GATA TRANSCRIPTION FACTOR 18"/>
    <property type="match status" value="1"/>
</dbReference>
<protein>
    <recommendedName>
        <fullName evidence="10">GATA-type domain-containing protein</fullName>
    </recommendedName>
</protein>
<dbReference type="PANTHER" id="PTHR46813">
    <property type="entry name" value="GATA TRANSCRIPTION FACTOR 18"/>
    <property type="match status" value="1"/>
</dbReference>
<evidence type="ECO:0000256" key="7">
    <source>
        <dbReference type="ARBA" id="ARBA00024019"/>
    </source>
</evidence>
<dbReference type="GO" id="GO:0003677">
    <property type="term" value="F:DNA binding"/>
    <property type="evidence" value="ECO:0007669"/>
    <property type="project" value="UniProtKB-KW"/>
</dbReference>
<keyword evidence="3" id="KW-0862">Zinc</keyword>
<feature type="region of interest" description="Disordered" evidence="9">
    <location>
        <begin position="58"/>
        <end position="85"/>
    </location>
</feature>
<dbReference type="SUPFAM" id="SSF57716">
    <property type="entry name" value="Glucocorticoid receptor-like (DNA-binding domain)"/>
    <property type="match status" value="1"/>
</dbReference>
<comment type="similarity">
    <text evidence="7">Belongs to the type IV zinc-finger family. Class B subfamily.</text>
</comment>
<evidence type="ECO:0000313" key="12">
    <source>
        <dbReference type="Proteomes" id="UP001633002"/>
    </source>
</evidence>
<dbReference type="SMART" id="SM00401">
    <property type="entry name" value="ZnF_GATA"/>
    <property type="match status" value="1"/>
</dbReference>
<evidence type="ECO:0000256" key="2">
    <source>
        <dbReference type="ARBA" id="ARBA00022771"/>
    </source>
</evidence>
<dbReference type="PROSITE" id="PS50114">
    <property type="entry name" value="GATA_ZN_FINGER_2"/>
    <property type="match status" value="1"/>
</dbReference>
<feature type="compositionally biased region" description="Polar residues" evidence="9">
    <location>
        <begin position="522"/>
        <end position="532"/>
    </location>
</feature>
<keyword evidence="5" id="KW-0238">DNA-binding</keyword>
<comment type="caution">
    <text evidence="11">The sequence shown here is derived from an EMBL/GenBank/DDBJ whole genome shotgun (WGS) entry which is preliminary data.</text>
</comment>
<dbReference type="PROSITE" id="PS00344">
    <property type="entry name" value="GATA_ZN_FINGER_1"/>
    <property type="match status" value="1"/>
</dbReference>
<organism evidence="11 12">
    <name type="scientific">Riccia sorocarpa</name>
    <dbReference type="NCBI Taxonomy" id="122646"/>
    <lineage>
        <taxon>Eukaryota</taxon>
        <taxon>Viridiplantae</taxon>
        <taxon>Streptophyta</taxon>
        <taxon>Embryophyta</taxon>
        <taxon>Marchantiophyta</taxon>
        <taxon>Marchantiopsida</taxon>
        <taxon>Marchantiidae</taxon>
        <taxon>Marchantiales</taxon>
        <taxon>Ricciaceae</taxon>
        <taxon>Riccia</taxon>
    </lineage>
</organism>
<evidence type="ECO:0000256" key="6">
    <source>
        <dbReference type="ARBA" id="ARBA00023163"/>
    </source>
</evidence>
<evidence type="ECO:0000256" key="8">
    <source>
        <dbReference type="PROSITE-ProRule" id="PRU00094"/>
    </source>
</evidence>
<proteinExistence type="inferred from homology"/>
<evidence type="ECO:0000256" key="9">
    <source>
        <dbReference type="SAM" id="MobiDB-lite"/>
    </source>
</evidence>
<accession>A0ABD3GMB6</accession>
<dbReference type="EMBL" id="JBJQOH010000007">
    <property type="protein sequence ID" value="KAL3679726.1"/>
    <property type="molecule type" value="Genomic_DNA"/>
</dbReference>